<organism evidence="1 2">
    <name type="scientific">Thelephora ganbajun</name>
    <name type="common">Ganba fungus</name>
    <dbReference type="NCBI Taxonomy" id="370292"/>
    <lineage>
        <taxon>Eukaryota</taxon>
        <taxon>Fungi</taxon>
        <taxon>Dikarya</taxon>
        <taxon>Basidiomycota</taxon>
        <taxon>Agaricomycotina</taxon>
        <taxon>Agaricomycetes</taxon>
        <taxon>Thelephorales</taxon>
        <taxon>Thelephoraceae</taxon>
        <taxon>Thelephora</taxon>
    </lineage>
</organism>
<protein>
    <submittedName>
        <fullName evidence="1">Uncharacterized protein</fullName>
    </submittedName>
</protein>
<accession>A0ACB6Z4X3</accession>
<gene>
    <name evidence="1" type="ORF">BDM02DRAFT_3121636</name>
</gene>
<evidence type="ECO:0000313" key="1">
    <source>
        <dbReference type="EMBL" id="KAF9644594.1"/>
    </source>
</evidence>
<dbReference type="Proteomes" id="UP000886501">
    <property type="component" value="Unassembled WGS sequence"/>
</dbReference>
<comment type="caution">
    <text evidence="1">The sequence shown here is derived from an EMBL/GenBank/DDBJ whole genome shotgun (WGS) entry which is preliminary data.</text>
</comment>
<keyword evidence="2" id="KW-1185">Reference proteome</keyword>
<sequence>MTMYRPNSPPTHNRQRSSSHPVRPQRVRTPSETNESVPVRPPRNPARPATLGEEQLAPPPVVSKPTRTSGDDHREGEIGGDSRYIPPVNVLPPKSPVNRKQSPQATPLPQINTLDRKILQELRRSMLARSAQFTLKNNTKHHPFPPDEVPYPRSYDHKCIDTDVWETVFCEQFCRNVTFHTFDVLPTKVLDLGCGSGSWIMACARRWKDCHFVGLDIVPLHPDLGQSELRQRVSWVQANFLEALPFPNGEFDFVHIKRIARGVPEHKWDALFEEIIRVMKPGAALEMLEEDLYIPGQTMDSADSDSPPSAASSSGSSEELSQPYVPSIPGPSTSLPDISAEYGYSNSQMIRRSTSERHKKRPPAGPATSNMLPPPLPIHPTPSKPDYSRAFPRPRTSNSTVRHSPSHFNLHNLLPKRSGRDDGAGTDGEQPRKPKKDSTAPVSLSAGPYPLSVSGGSATLDMRQSAKGMRRPASSGGRLPSSKPYFGATGTSSSSIFGSSMGMAVLPMPTQKLHGFGERVHPLTLPPVESTNGRLEVDFPQNGQNEDPRQARTRSLSCPTPEDDGQRRSIASHESEQFDLSTVGMHDHAQQVRSSNVRNSRNSGILTDMELVESNRLEKMLTVVPPAPPPKDIPGRSRPQAIRPSSSSSNEASSSTAGLSRSVPDRIIDRFDRNGDQTLSLEVSKPTKSLSTSSLAISASHSTGQVRPLLQNHHLNDNSTTDNAVIHSPSTEIPPNPREHKLLEVIYTEMHAARFVNLAPLSLLENYIRTYFGSVRTHAPLIFAFPPPPGCEHRPEFDATELQQGKLNQNMKAERDDDQDRYLGPDTLPFDRSLIPSPGLPQLNNLESAPGRPTRERNLSITNNEPRPLRSRPSGTKPIRPSTADPSTANHWQLSSGGSKNFVGPGCGTLPGRLVITGEGLVNGTSEYVTMDKSMIGGFSPARVARAAGKRESSASDERERSRQRSDSLFTRSTDAQEKGEGGEARKRSLTPIQKLARPSTAGSLPLSSTFGYENHKATSLISLSPSTASSSTSTIVQRDSGKGKRRLGVAEGAQLSALPNKKAEIDIRSLNIHLRARVVEILGCSEAMWDWVREFQSRESEKERKRKEQMVVAAKKVQGVGGGRVSYFHHDHVRNHGGRERMDSGESDQSALHRKRSAKSFTVGASRRKPGDGGQGLTGDGQRTFVKVSGYVAECPSSYFTTSFGSAKGDDPSEHIEKSVKQELLHMTRERFDEVLSWFQFDMDDSIRLTRSMATRTLSTSFTTDLTEERKSFDIACQKLDTHFQQHPKRPTSLIEPDDIVNGCGSASGSPRHSQHSEEELCCLPPLLNLVHPSKRLCRTIRVWVAWKP</sequence>
<evidence type="ECO:0000313" key="2">
    <source>
        <dbReference type="Proteomes" id="UP000886501"/>
    </source>
</evidence>
<name>A0ACB6Z4X3_THEGA</name>
<reference evidence="1" key="2">
    <citation type="journal article" date="2020" name="Nat. Commun.">
        <title>Large-scale genome sequencing of mycorrhizal fungi provides insights into the early evolution of symbiotic traits.</title>
        <authorList>
            <person name="Miyauchi S."/>
            <person name="Kiss E."/>
            <person name="Kuo A."/>
            <person name="Drula E."/>
            <person name="Kohler A."/>
            <person name="Sanchez-Garcia M."/>
            <person name="Morin E."/>
            <person name="Andreopoulos B."/>
            <person name="Barry K.W."/>
            <person name="Bonito G."/>
            <person name="Buee M."/>
            <person name="Carver A."/>
            <person name="Chen C."/>
            <person name="Cichocki N."/>
            <person name="Clum A."/>
            <person name="Culley D."/>
            <person name="Crous P.W."/>
            <person name="Fauchery L."/>
            <person name="Girlanda M."/>
            <person name="Hayes R.D."/>
            <person name="Keri Z."/>
            <person name="LaButti K."/>
            <person name="Lipzen A."/>
            <person name="Lombard V."/>
            <person name="Magnuson J."/>
            <person name="Maillard F."/>
            <person name="Murat C."/>
            <person name="Nolan M."/>
            <person name="Ohm R.A."/>
            <person name="Pangilinan J."/>
            <person name="Pereira M.F."/>
            <person name="Perotto S."/>
            <person name="Peter M."/>
            <person name="Pfister S."/>
            <person name="Riley R."/>
            <person name="Sitrit Y."/>
            <person name="Stielow J.B."/>
            <person name="Szollosi G."/>
            <person name="Zifcakova L."/>
            <person name="Stursova M."/>
            <person name="Spatafora J.W."/>
            <person name="Tedersoo L."/>
            <person name="Vaario L.M."/>
            <person name="Yamada A."/>
            <person name="Yan M."/>
            <person name="Wang P."/>
            <person name="Xu J."/>
            <person name="Bruns T."/>
            <person name="Baldrian P."/>
            <person name="Vilgalys R."/>
            <person name="Dunand C."/>
            <person name="Henrissat B."/>
            <person name="Grigoriev I.V."/>
            <person name="Hibbett D."/>
            <person name="Nagy L.G."/>
            <person name="Martin F.M."/>
        </authorList>
    </citation>
    <scope>NUCLEOTIDE SEQUENCE</scope>
    <source>
        <strain evidence="1">P2</strain>
    </source>
</reference>
<dbReference type="EMBL" id="MU118129">
    <property type="protein sequence ID" value="KAF9644594.1"/>
    <property type="molecule type" value="Genomic_DNA"/>
</dbReference>
<proteinExistence type="predicted"/>
<reference evidence="1" key="1">
    <citation type="submission" date="2019-10" db="EMBL/GenBank/DDBJ databases">
        <authorList>
            <consortium name="DOE Joint Genome Institute"/>
            <person name="Kuo A."/>
            <person name="Miyauchi S."/>
            <person name="Kiss E."/>
            <person name="Drula E."/>
            <person name="Kohler A."/>
            <person name="Sanchez-Garcia M."/>
            <person name="Andreopoulos B."/>
            <person name="Barry K.W."/>
            <person name="Bonito G."/>
            <person name="Buee M."/>
            <person name="Carver A."/>
            <person name="Chen C."/>
            <person name="Cichocki N."/>
            <person name="Clum A."/>
            <person name="Culley D."/>
            <person name="Crous P.W."/>
            <person name="Fauchery L."/>
            <person name="Girlanda M."/>
            <person name="Hayes R."/>
            <person name="Keri Z."/>
            <person name="Labutti K."/>
            <person name="Lipzen A."/>
            <person name="Lombard V."/>
            <person name="Magnuson J."/>
            <person name="Maillard F."/>
            <person name="Morin E."/>
            <person name="Murat C."/>
            <person name="Nolan M."/>
            <person name="Ohm R."/>
            <person name="Pangilinan J."/>
            <person name="Pereira M."/>
            <person name="Perotto S."/>
            <person name="Peter M."/>
            <person name="Riley R."/>
            <person name="Sitrit Y."/>
            <person name="Stielow B."/>
            <person name="Szollosi G."/>
            <person name="Zifcakova L."/>
            <person name="Stursova M."/>
            <person name="Spatafora J.W."/>
            <person name="Tedersoo L."/>
            <person name="Vaario L.-M."/>
            <person name="Yamada A."/>
            <person name="Yan M."/>
            <person name="Wang P."/>
            <person name="Xu J."/>
            <person name="Bruns T."/>
            <person name="Baldrian P."/>
            <person name="Vilgalys R."/>
            <person name="Henrissat B."/>
            <person name="Grigoriev I.V."/>
            <person name="Hibbett D."/>
            <person name="Nagy L.G."/>
            <person name="Martin F.M."/>
        </authorList>
    </citation>
    <scope>NUCLEOTIDE SEQUENCE</scope>
    <source>
        <strain evidence="1">P2</strain>
    </source>
</reference>